<reference evidence="2 3" key="1">
    <citation type="submission" date="2018-08" db="EMBL/GenBank/DDBJ databases">
        <title>A genome reference for cultivated species of the human gut microbiota.</title>
        <authorList>
            <person name="Zou Y."/>
            <person name="Xue W."/>
            <person name="Luo G."/>
        </authorList>
    </citation>
    <scope>NUCLEOTIDE SEQUENCE [LARGE SCALE GENOMIC DNA]</scope>
    <source>
        <strain evidence="2 3">OM02-6</strain>
    </source>
</reference>
<comment type="caution">
    <text evidence="2">The sequence shown here is derived from an EMBL/GenBank/DDBJ whole genome shotgun (WGS) entry which is preliminary data.</text>
</comment>
<evidence type="ECO:0000313" key="2">
    <source>
        <dbReference type="EMBL" id="RGO09958.1"/>
    </source>
</evidence>
<dbReference type="InterPro" id="IPR050194">
    <property type="entry name" value="Glycosyltransferase_grp1"/>
</dbReference>
<dbReference type="PANTHER" id="PTHR45947">
    <property type="entry name" value="SULFOQUINOVOSYL TRANSFERASE SQD2"/>
    <property type="match status" value="1"/>
</dbReference>
<dbReference type="AlphaFoldDB" id="A0A3E5FQ24"/>
<dbReference type="InterPro" id="IPR001296">
    <property type="entry name" value="Glyco_trans_1"/>
</dbReference>
<dbReference type="PANTHER" id="PTHR45947:SF3">
    <property type="entry name" value="SULFOQUINOVOSYL TRANSFERASE SQD2"/>
    <property type="match status" value="1"/>
</dbReference>
<dbReference type="GO" id="GO:0016757">
    <property type="term" value="F:glycosyltransferase activity"/>
    <property type="evidence" value="ECO:0007669"/>
    <property type="project" value="InterPro"/>
</dbReference>
<evidence type="ECO:0000259" key="1">
    <source>
        <dbReference type="Pfam" id="PF00534"/>
    </source>
</evidence>
<dbReference type="CDD" id="cd03801">
    <property type="entry name" value="GT4_PimA-like"/>
    <property type="match status" value="1"/>
</dbReference>
<dbReference type="Proteomes" id="UP000261087">
    <property type="component" value="Unassembled WGS sequence"/>
</dbReference>
<organism evidence="2 3">
    <name type="scientific">Thomasclavelia spiroformis</name>
    <dbReference type="NCBI Taxonomy" id="29348"/>
    <lineage>
        <taxon>Bacteria</taxon>
        <taxon>Bacillati</taxon>
        <taxon>Bacillota</taxon>
        <taxon>Erysipelotrichia</taxon>
        <taxon>Erysipelotrichales</taxon>
        <taxon>Coprobacillaceae</taxon>
        <taxon>Thomasclavelia</taxon>
    </lineage>
</organism>
<sequence>MKLIFVSNILNHHQIELCKEFQKQFDDFYFVTTEDVDTIGYQVSQDAKYVLHYYDSNEKEKVKKEVIEADVVIFGSCPNDLISLRMEYNKLSFLYSEHFLKKGAWRLCIPRTRKKIMKRIGQYSDKNIYVLCASAYTAYDLSLIGFPKEKCFKWGYFPEMKNYKMNELLEMKKNKKFKILWVGRFLDWKHPELAIKLAEKLCSNKIIFEMIMIGDGPLKEKIRKLLEKKELKNYVHLAGTKTPLQVREYMEKADMFLMTSNYYEGWGAVINEAMNSGCAVLASHTAGATPYLIDDGLNGAVFKFPDINMLYAKTKKYIESTDYLKRTQIMANKSISDIWNAKNAALNFKELVNLINEDRKNCIEFGPCSPAEILKKNWYKG</sequence>
<protein>
    <submittedName>
        <fullName evidence="2">Glycosyltransferase</fullName>
    </submittedName>
</protein>
<feature type="domain" description="Glycosyl transferase family 1" evidence="1">
    <location>
        <begin position="172"/>
        <end position="327"/>
    </location>
</feature>
<accession>A0A3E5FQ24</accession>
<dbReference type="EMBL" id="QSVF01000012">
    <property type="protein sequence ID" value="RGO09958.1"/>
    <property type="molecule type" value="Genomic_DNA"/>
</dbReference>
<evidence type="ECO:0000313" key="3">
    <source>
        <dbReference type="Proteomes" id="UP000261087"/>
    </source>
</evidence>
<gene>
    <name evidence="2" type="ORF">DXB31_06355</name>
</gene>
<dbReference type="Gene3D" id="3.40.50.2000">
    <property type="entry name" value="Glycogen Phosphorylase B"/>
    <property type="match status" value="2"/>
</dbReference>
<dbReference type="RefSeq" id="WP_117604912.1">
    <property type="nucleotide sequence ID" value="NZ_CATZTT010000023.1"/>
</dbReference>
<keyword evidence="2" id="KW-0808">Transferase</keyword>
<name>A0A3E5FQ24_9FIRM</name>
<dbReference type="Pfam" id="PF00534">
    <property type="entry name" value="Glycos_transf_1"/>
    <property type="match status" value="1"/>
</dbReference>
<dbReference type="SUPFAM" id="SSF53756">
    <property type="entry name" value="UDP-Glycosyltransferase/glycogen phosphorylase"/>
    <property type="match status" value="1"/>
</dbReference>
<proteinExistence type="predicted"/>